<accession>A0A3D8PLL5</accession>
<dbReference type="AlphaFoldDB" id="A0A3D8PLL5"/>
<sequence length="90" mass="10465">MTKLTMFLEKDQEQAKSELDKYDANFISALNLVAQGEFGEAADQHRKVAQSLEKLEKLKATKELCDTAWLILKQIEGRQKQDELLERLRR</sequence>
<evidence type="ECO:0000313" key="2">
    <source>
        <dbReference type="Proteomes" id="UP000257143"/>
    </source>
</evidence>
<dbReference type="EMBL" id="PIOC01000023">
    <property type="protein sequence ID" value="RDW17016.1"/>
    <property type="molecule type" value="Genomic_DNA"/>
</dbReference>
<protein>
    <submittedName>
        <fullName evidence="1">Uncharacterized protein</fullName>
    </submittedName>
</protein>
<evidence type="ECO:0000313" key="1">
    <source>
        <dbReference type="EMBL" id="RDW17016.1"/>
    </source>
</evidence>
<proteinExistence type="predicted"/>
<dbReference type="Proteomes" id="UP000257143">
    <property type="component" value="Unassembled WGS sequence"/>
</dbReference>
<gene>
    <name evidence="1" type="ORF">CWR48_15540</name>
</gene>
<dbReference type="RefSeq" id="WP_115774246.1">
    <property type="nucleotide sequence ID" value="NZ_PIOC01000023.1"/>
</dbReference>
<organism evidence="1 2">
    <name type="scientific">Oceanobacillus arenosus</name>
    <dbReference type="NCBI Taxonomy" id="1229153"/>
    <lineage>
        <taxon>Bacteria</taxon>
        <taxon>Bacillati</taxon>
        <taxon>Bacillota</taxon>
        <taxon>Bacilli</taxon>
        <taxon>Bacillales</taxon>
        <taxon>Bacillaceae</taxon>
        <taxon>Oceanobacillus</taxon>
    </lineage>
</organism>
<name>A0A3D8PLL5_9BACI</name>
<comment type="caution">
    <text evidence="1">The sequence shown here is derived from an EMBL/GenBank/DDBJ whole genome shotgun (WGS) entry which is preliminary data.</text>
</comment>
<reference evidence="2" key="1">
    <citation type="submission" date="2017-11" db="EMBL/GenBank/DDBJ databases">
        <authorList>
            <person name="Zhu W."/>
        </authorList>
    </citation>
    <scope>NUCLEOTIDE SEQUENCE [LARGE SCALE GENOMIC DNA]</scope>
    <source>
        <strain evidence="2">CAU 1183</strain>
    </source>
</reference>
<keyword evidence="2" id="KW-1185">Reference proteome</keyword>